<feature type="compositionally biased region" description="Basic and acidic residues" evidence="1">
    <location>
        <begin position="1"/>
        <end position="12"/>
    </location>
</feature>
<name>A0A2P7YQ70_9PEZI</name>
<evidence type="ECO:0000313" key="3">
    <source>
        <dbReference type="Proteomes" id="UP000243723"/>
    </source>
</evidence>
<feature type="compositionally biased region" description="Acidic residues" evidence="1">
    <location>
        <begin position="13"/>
        <end position="22"/>
    </location>
</feature>
<dbReference type="EMBL" id="NHZQ01000404">
    <property type="protein sequence ID" value="PSK38110.1"/>
    <property type="molecule type" value="Genomic_DNA"/>
</dbReference>
<gene>
    <name evidence="2" type="ORF">B9Z65_1301</name>
</gene>
<accession>A0A2P7YQ70</accession>
<reference evidence="2 3" key="1">
    <citation type="submission" date="2017-05" db="EMBL/GenBank/DDBJ databases">
        <title>Draft genome sequence of Elsinoe australis.</title>
        <authorList>
            <person name="Cheng Q."/>
        </authorList>
    </citation>
    <scope>NUCLEOTIDE SEQUENCE [LARGE SCALE GENOMIC DNA]</scope>
    <source>
        <strain evidence="2 3">NL1</strain>
    </source>
</reference>
<feature type="compositionally biased region" description="Polar residues" evidence="1">
    <location>
        <begin position="595"/>
        <end position="614"/>
    </location>
</feature>
<feature type="region of interest" description="Disordered" evidence="1">
    <location>
        <begin position="183"/>
        <end position="208"/>
    </location>
</feature>
<feature type="region of interest" description="Disordered" evidence="1">
    <location>
        <begin position="1"/>
        <end position="153"/>
    </location>
</feature>
<sequence>MDRVARGHRSPDSDTDGSEDIFLDLAHSDDDFQDPPSRQAHRRNEEEEDDNAEPTLRNLPGQFPDRVPQSKEDNRPRSSSYLSYATGEAREPISRAQHTRHVSTPNGDSAYSNNFSSFRQNRQIGSHNTDFSSARHQPVTPSYSRVETPRLRRQRRLYAEADGNADEKTQYMNAYRSSRRASLASPMQPSPTSAMNQTIPNDSDSVGSQKTAASTVWDELDDLKSRIKRLETTGRLPSTANGAIANHTSARPQTATTAPTTVSSSPKQVRKQVATSSEKVVGGSVPADVHPTLQSALARAKSTLKPHVYRPLEASIMDSLAMAVATGKQNLAAVGSTAASTVNGFGIADRQTRRKVDSLCRNLADLCIAMCDNRNDEVQALSSPIIAQKPKPSSPRRYVRQSIEPGESVPDMPVSLHSRRGSRASWARPDDHRSSRLSISGRHELPDDMQGADRSPSTTPKDYTARYSGLGRNETALHDRRQSIAEAEEASSIHAPSRAMTDIARLGFGPKREHLRTGAARSPSLRETLEARRRSANLQGDDDVTDTSSSVGFTGQTPAARRFLERVRGTPSEVGSSVSSARPRMGSEDYKTPSPRFSTPAARNNSLSQRRFAT</sequence>
<protein>
    <submittedName>
        <fullName evidence="2">Uncharacterized protein</fullName>
    </submittedName>
</protein>
<feature type="region of interest" description="Disordered" evidence="1">
    <location>
        <begin position="382"/>
        <end position="466"/>
    </location>
</feature>
<proteinExistence type="predicted"/>
<dbReference type="STRING" id="40998.A0A2P7YQ70"/>
<feature type="compositionally biased region" description="Low complexity" evidence="1">
    <location>
        <begin position="546"/>
        <end position="555"/>
    </location>
</feature>
<feature type="compositionally biased region" description="Polar residues" evidence="1">
    <location>
        <begin position="190"/>
        <end position="208"/>
    </location>
</feature>
<feature type="region of interest" description="Disordered" evidence="1">
    <location>
        <begin position="532"/>
        <end position="614"/>
    </location>
</feature>
<keyword evidence="3" id="KW-1185">Reference proteome</keyword>
<dbReference type="OrthoDB" id="5369729at2759"/>
<dbReference type="AlphaFoldDB" id="A0A2P7YQ70"/>
<dbReference type="Proteomes" id="UP000243723">
    <property type="component" value="Unassembled WGS sequence"/>
</dbReference>
<feature type="compositionally biased region" description="Polar residues" evidence="1">
    <location>
        <begin position="102"/>
        <end position="145"/>
    </location>
</feature>
<evidence type="ECO:0000313" key="2">
    <source>
        <dbReference type="EMBL" id="PSK38110.1"/>
    </source>
</evidence>
<organism evidence="2 3">
    <name type="scientific">Elsinoe australis</name>
    <dbReference type="NCBI Taxonomy" id="40998"/>
    <lineage>
        <taxon>Eukaryota</taxon>
        <taxon>Fungi</taxon>
        <taxon>Dikarya</taxon>
        <taxon>Ascomycota</taxon>
        <taxon>Pezizomycotina</taxon>
        <taxon>Dothideomycetes</taxon>
        <taxon>Dothideomycetidae</taxon>
        <taxon>Myriangiales</taxon>
        <taxon>Elsinoaceae</taxon>
        <taxon>Elsinoe</taxon>
    </lineage>
</organism>
<evidence type="ECO:0000256" key="1">
    <source>
        <dbReference type="SAM" id="MobiDB-lite"/>
    </source>
</evidence>
<comment type="caution">
    <text evidence="2">The sequence shown here is derived from an EMBL/GenBank/DDBJ whole genome shotgun (WGS) entry which is preliminary data.</text>
</comment>